<dbReference type="Proteomes" id="UP001046870">
    <property type="component" value="Chromosome 4"/>
</dbReference>
<keyword evidence="8" id="KW-1185">Reference proteome</keyword>
<evidence type="ECO:0000313" key="8">
    <source>
        <dbReference type="Proteomes" id="UP001046870"/>
    </source>
</evidence>
<gene>
    <name evidence="7" type="ORF">MATL_G00068250</name>
</gene>
<dbReference type="SUPFAM" id="SSF54197">
    <property type="entry name" value="HIT-like"/>
    <property type="match status" value="1"/>
</dbReference>
<dbReference type="Pfam" id="PF01230">
    <property type="entry name" value="HIT"/>
    <property type="match status" value="1"/>
</dbReference>
<dbReference type="InterPro" id="IPR019808">
    <property type="entry name" value="Histidine_triad_CS"/>
</dbReference>
<dbReference type="InterPro" id="IPR001310">
    <property type="entry name" value="Histidine_triad_HIT"/>
</dbReference>
<evidence type="ECO:0000256" key="4">
    <source>
        <dbReference type="PIRSR" id="PIRSR601310-3"/>
    </source>
</evidence>
<evidence type="ECO:0000256" key="3">
    <source>
        <dbReference type="PIRSR" id="PIRSR601310-1"/>
    </source>
</evidence>
<accession>A0A9D3Q869</accession>
<dbReference type="OrthoDB" id="672793at2759"/>
<dbReference type="PROSITE" id="PS51084">
    <property type="entry name" value="HIT_2"/>
    <property type="match status" value="1"/>
</dbReference>
<comment type="catalytic activity">
    <reaction evidence="1">
        <text>adenosine 5'-phosphoramidate + H2O = NH4(+) + AMP</text>
        <dbReference type="Rhea" id="RHEA:67916"/>
        <dbReference type="ChEBI" id="CHEBI:15377"/>
        <dbReference type="ChEBI" id="CHEBI:28938"/>
        <dbReference type="ChEBI" id="CHEBI:57890"/>
        <dbReference type="ChEBI" id="CHEBI:456215"/>
    </reaction>
</comment>
<dbReference type="PRINTS" id="PR00332">
    <property type="entry name" value="HISTRIAD"/>
</dbReference>
<organism evidence="7 8">
    <name type="scientific">Megalops atlanticus</name>
    <name type="common">Tarpon</name>
    <name type="synonym">Clupea gigantea</name>
    <dbReference type="NCBI Taxonomy" id="7932"/>
    <lineage>
        <taxon>Eukaryota</taxon>
        <taxon>Metazoa</taxon>
        <taxon>Chordata</taxon>
        <taxon>Craniata</taxon>
        <taxon>Vertebrata</taxon>
        <taxon>Euteleostomi</taxon>
        <taxon>Actinopterygii</taxon>
        <taxon>Neopterygii</taxon>
        <taxon>Teleostei</taxon>
        <taxon>Elopiformes</taxon>
        <taxon>Megalopidae</taxon>
        <taxon>Megalops</taxon>
    </lineage>
</organism>
<evidence type="ECO:0000256" key="5">
    <source>
        <dbReference type="PROSITE-ProRule" id="PRU00464"/>
    </source>
</evidence>
<feature type="short sequence motif" description="Histidine triad motif" evidence="4 5">
    <location>
        <begin position="157"/>
        <end position="161"/>
    </location>
</feature>
<sequence length="173" mass="19501">MNALFRNLRSRCSGRSSFYFSSLLLTNRAHCCAVRGFCTGRNDEVIKSRLIHEARKKYGNPAPTVFSKIIDKTIPADIIYEDDKCLAFRDVNPQAPVHFLVIPRTPIPRISEVKDDETQLLGHLLVVAKVVAKQEGLQEGYRVVINDGKHGAQSVYHLHIHILGGRQMKWPPG</sequence>
<evidence type="ECO:0000259" key="6">
    <source>
        <dbReference type="PROSITE" id="PS51084"/>
    </source>
</evidence>
<name>A0A9D3Q869_MEGAT</name>
<dbReference type="PANTHER" id="PTHR23089">
    <property type="entry name" value="HISTIDINE TRIAD HIT PROTEIN"/>
    <property type="match status" value="1"/>
</dbReference>
<comment type="caution">
    <text evidence="7">The sequence shown here is derived from an EMBL/GenBank/DDBJ whole genome shotgun (WGS) entry which is preliminary data.</text>
</comment>
<comment type="similarity">
    <text evidence="2">Belongs to the HINT family.</text>
</comment>
<dbReference type="PROSITE" id="PS00892">
    <property type="entry name" value="HIT_1"/>
    <property type="match status" value="1"/>
</dbReference>
<feature type="domain" description="HIT" evidence="6">
    <location>
        <begin position="65"/>
        <end position="173"/>
    </location>
</feature>
<proteinExistence type="inferred from homology"/>
<evidence type="ECO:0000256" key="1">
    <source>
        <dbReference type="ARBA" id="ARBA00024472"/>
    </source>
</evidence>
<dbReference type="Gene3D" id="3.30.428.10">
    <property type="entry name" value="HIT-like"/>
    <property type="match status" value="1"/>
</dbReference>
<dbReference type="InterPro" id="IPR036265">
    <property type="entry name" value="HIT-like_sf"/>
</dbReference>
<dbReference type="EMBL" id="JAFDVH010000004">
    <property type="protein sequence ID" value="KAG7481548.1"/>
    <property type="molecule type" value="Genomic_DNA"/>
</dbReference>
<evidence type="ECO:0000256" key="2">
    <source>
        <dbReference type="ARBA" id="ARBA00025764"/>
    </source>
</evidence>
<reference evidence="7" key="1">
    <citation type="submission" date="2021-01" db="EMBL/GenBank/DDBJ databases">
        <authorList>
            <person name="Zahm M."/>
            <person name="Roques C."/>
            <person name="Cabau C."/>
            <person name="Klopp C."/>
            <person name="Donnadieu C."/>
            <person name="Jouanno E."/>
            <person name="Lampietro C."/>
            <person name="Louis A."/>
            <person name="Herpin A."/>
            <person name="Echchiki A."/>
            <person name="Berthelot C."/>
            <person name="Parey E."/>
            <person name="Roest-Crollius H."/>
            <person name="Braasch I."/>
            <person name="Postlethwait J."/>
            <person name="Bobe J."/>
            <person name="Montfort J."/>
            <person name="Bouchez O."/>
            <person name="Begum T."/>
            <person name="Mejri S."/>
            <person name="Adams A."/>
            <person name="Chen W.-J."/>
            <person name="Guiguen Y."/>
        </authorList>
    </citation>
    <scope>NUCLEOTIDE SEQUENCE</scope>
    <source>
        <strain evidence="7">YG-15Mar2019-1</strain>
        <tissue evidence="7">Brain</tissue>
    </source>
</reference>
<protein>
    <recommendedName>
        <fullName evidence="6">HIT domain-containing protein</fullName>
    </recommendedName>
</protein>
<feature type="active site" description="Tele-AMP-histidine intermediate" evidence="3">
    <location>
        <position position="159"/>
    </location>
</feature>
<dbReference type="FunFam" id="3.30.428.10:FF:000005">
    <property type="entry name" value="Histidine triad nucleotide-binding protein 1"/>
    <property type="match status" value="1"/>
</dbReference>
<dbReference type="InterPro" id="IPR011146">
    <property type="entry name" value="HIT-like"/>
</dbReference>
<evidence type="ECO:0000313" key="7">
    <source>
        <dbReference type="EMBL" id="KAG7481548.1"/>
    </source>
</evidence>
<dbReference type="CDD" id="cd01276">
    <property type="entry name" value="PKCI_related"/>
    <property type="match status" value="1"/>
</dbReference>
<dbReference type="AlphaFoldDB" id="A0A9D3Q869"/>
<dbReference type="GO" id="GO:0003824">
    <property type="term" value="F:catalytic activity"/>
    <property type="evidence" value="ECO:0007669"/>
    <property type="project" value="InterPro"/>
</dbReference>